<feature type="compositionally biased region" description="Low complexity" evidence="1">
    <location>
        <begin position="336"/>
        <end position="355"/>
    </location>
</feature>
<dbReference type="Proteomes" id="UP000824135">
    <property type="component" value="Unassembled WGS sequence"/>
</dbReference>
<gene>
    <name evidence="3" type="ORF">H9728_00395</name>
</gene>
<evidence type="ECO:0000256" key="2">
    <source>
        <dbReference type="SAM" id="Phobius"/>
    </source>
</evidence>
<evidence type="ECO:0000256" key="1">
    <source>
        <dbReference type="SAM" id="MobiDB-lite"/>
    </source>
</evidence>
<dbReference type="EMBL" id="DXCO01000004">
    <property type="protein sequence ID" value="HIY77482.1"/>
    <property type="molecule type" value="Genomic_DNA"/>
</dbReference>
<feature type="transmembrane region" description="Helical" evidence="2">
    <location>
        <begin position="20"/>
        <end position="41"/>
    </location>
</feature>
<feature type="transmembrane region" description="Helical" evidence="2">
    <location>
        <begin position="107"/>
        <end position="125"/>
    </location>
</feature>
<feature type="transmembrane region" description="Helical" evidence="2">
    <location>
        <begin position="178"/>
        <end position="201"/>
    </location>
</feature>
<feature type="transmembrane region" description="Helical" evidence="2">
    <location>
        <begin position="258"/>
        <end position="277"/>
    </location>
</feature>
<feature type="transmembrane region" description="Helical" evidence="2">
    <location>
        <begin position="221"/>
        <end position="246"/>
    </location>
</feature>
<evidence type="ECO:0000313" key="4">
    <source>
        <dbReference type="Proteomes" id="UP000824135"/>
    </source>
</evidence>
<protein>
    <submittedName>
        <fullName evidence="3">Uncharacterized protein</fullName>
    </submittedName>
</protein>
<name>A0A9D1Z6R7_9FIRM</name>
<keyword evidence="2" id="KW-1133">Transmembrane helix</keyword>
<dbReference type="AlphaFoldDB" id="A0A9D1Z6R7"/>
<feature type="transmembrane region" description="Helical" evidence="2">
    <location>
        <begin position="145"/>
        <end position="166"/>
    </location>
</feature>
<feature type="compositionally biased region" description="Basic and acidic residues" evidence="1">
    <location>
        <begin position="406"/>
        <end position="436"/>
    </location>
</feature>
<keyword evidence="2" id="KW-0812">Transmembrane</keyword>
<comment type="caution">
    <text evidence="3">The sequence shown here is derived from an EMBL/GenBank/DDBJ whole genome shotgun (WGS) entry which is preliminary data.</text>
</comment>
<keyword evidence="2" id="KW-0472">Membrane</keyword>
<feature type="transmembrane region" description="Helical" evidence="2">
    <location>
        <begin position="72"/>
        <end position="95"/>
    </location>
</feature>
<feature type="compositionally biased region" description="Low complexity" evidence="1">
    <location>
        <begin position="437"/>
        <end position="462"/>
    </location>
</feature>
<feature type="region of interest" description="Disordered" evidence="1">
    <location>
        <begin position="336"/>
        <end position="361"/>
    </location>
</feature>
<feature type="transmembrane region" description="Helical" evidence="2">
    <location>
        <begin position="283"/>
        <end position="304"/>
    </location>
</feature>
<feature type="region of interest" description="Disordered" evidence="1">
    <location>
        <begin position="383"/>
        <end position="466"/>
    </location>
</feature>
<proteinExistence type="predicted"/>
<reference evidence="3" key="1">
    <citation type="journal article" date="2021" name="PeerJ">
        <title>Extensive microbial diversity within the chicken gut microbiome revealed by metagenomics and culture.</title>
        <authorList>
            <person name="Gilroy R."/>
            <person name="Ravi A."/>
            <person name="Getino M."/>
            <person name="Pursley I."/>
            <person name="Horton D.L."/>
            <person name="Alikhan N.F."/>
            <person name="Baker D."/>
            <person name="Gharbi K."/>
            <person name="Hall N."/>
            <person name="Watson M."/>
            <person name="Adriaenssens E.M."/>
            <person name="Foster-Nyarko E."/>
            <person name="Jarju S."/>
            <person name="Secka A."/>
            <person name="Antonio M."/>
            <person name="Oren A."/>
            <person name="Chaudhuri R.R."/>
            <person name="La Ragione R."/>
            <person name="Hildebrand F."/>
            <person name="Pallen M.J."/>
        </authorList>
    </citation>
    <scope>NUCLEOTIDE SEQUENCE</scope>
    <source>
        <strain evidence="3">CHK199-9574</strain>
    </source>
</reference>
<organism evidence="3 4">
    <name type="scientific">Candidatus Borkfalkia excrementavium</name>
    <dbReference type="NCBI Taxonomy" id="2838505"/>
    <lineage>
        <taxon>Bacteria</taxon>
        <taxon>Bacillati</taxon>
        <taxon>Bacillota</taxon>
        <taxon>Clostridia</taxon>
        <taxon>Christensenellales</taxon>
        <taxon>Christensenellaceae</taxon>
        <taxon>Candidatus Borkfalkia</taxon>
    </lineage>
</organism>
<accession>A0A9D1Z6R7</accession>
<reference evidence="3" key="2">
    <citation type="submission" date="2021-04" db="EMBL/GenBank/DDBJ databases">
        <authorList>
            <person name="Gilroy R."/>
        </authorList>
    </citation>
    <scope>NUCLEOTIDE SEQUENCE</scope>
    <source>
        <strain evidence="3">CHK199-9574</strain>
    </source>
</reference>
<sequence length="574" mass="62382">MTNSIAAEPAKKSQGKALQVVLSLIIFAGFVLFLFVPKTILPGTEGKTLSLWGLILDCFKNLDDYNSVYTHIVYALYAVVAFYAVLLIATVISLFVNGKAAAGLNMFKSALGFAAFAYFTSALFIDMQGLLSFETIFKGEKLLDISAVSATNLALALSLVALLVLSIAAYKGRGVLKLIYAVLGVGFFAFLIVDKPFIGVAGLSDLFNFKFSYGEGVMGTITSYVFILLAWAAVLNMALALLGLTLRKTGALDVVRSTVMLILSVAAFVLLGVDISFKGIFDYLGTVCFLGISLVQFIYAIVVTEVLRKRSKAKAAEDQPSFVFDSSDQMAIRGLEQPAAAQSEAPAQAAAAPEPDFANASSTNAAFDDAAQISIDEIVHKEEEETDEYQSAIRDEPAEEPAVQTEEEKPFDFEQAQHDGQFNRDYADYEQKKAAEEAASQATAAGDAAGQSQAQAAAQSSQTPPPPYGMPYYGYGAYAQPYAAQPYAPYGQQAPAYAYPPDAFINSLTPAERDEFDKLFISRVYGENKRLPVYTIGTDNREFFSKIFVFMGRYRNIISEGLLEKIYNYSNSIR</sequence>
<evidence type="ECO:0000313" key="3">
    <source>
        <dbReference type="EMBL" id="HIY77482.1"/>
    </source>
</evidence>